<dbReference type="AlphaFoldDB" id="A0A494WG34"/>
<sequence>MSNDDPMLACEPITLSDGFVMDAFVDRPQAAPKATVLLLSPIFGVDTSFARTARAWSDAGYTAVAPDYFARVFPGVIAHSEEGFRLAIGRVKAVDRDRQLSDLREIGMHFGNGAPLFLAGYCAGGEPALKLMLEGFGDGCVIFHAARLGLYADRLASISDPLDIHFGGEDTMVPPEEVERVREGSIHNGNIRITVHPGAVHGFTQSASRNYQEAAATASFAAARSFLDAALTG</sequence>
<dbReference type="InterPro" id="IPR002925">
    <property type="entry name" value="Dienelactn_hydro"/>
</dbReference>
<dbReference type="PANTHER" id="PTHR46623:SF6">
    <property type="entry name" value="ALPHA_BETA-HYDROLASES SUPERFAMILY PROTEIN"/>
    <property type="match status" value="1"/>
</dbReference>
<name>A0A494WG34_9SPHN</name>
<protein>
    <recommendedName>
        <fullName evidence="1">Dienelactone hydrolase domain-containing protein</fullName>
    </recommendedName>
</protein>
<keyword evidence="3" id="KW-1185">Reference proteome</keyword>
<evidence type="ECO:0000313" key="2">
    <source>
        <dbReference type="EMBL" id="BBD99875.1"/>
    </source>
</evidence>
<dbReference type="KEGG" id="sami:SAMIE_1033760"/>
<evidence type="ECO:0000259" key="1">
    <source>
        <dbReference type="Pfam" id="PF01738"/>
    </source>
</evidence>
<dbReference type="EMBL" id="AP018664">
    <property type="protein sequence ID" value="BBD99875.1"/>
    <property type="molecule type" value="Genomic_DNA"/>
</dbReference>
<dbReference type="GO" id="GO:0016787">
    <property type="term" value="F:hydrolase activity"/>
    <property type="evidence" value="ECO:0007669"/>
    <property type="project" value="InterPro"/>
</dbReference>
<dbReference type="PANTHER" id="PTHR46623">
    <property type="entry name" value="CARBOXYMETHYLENEBUTENOLIDASE-RELATED"/>
    <property type="match status" value="1"/>
</dbReference>
<gene>
    <name evidence="2" type="ORF">SAMIE_1033760</name>
</gene>
<proteinExistence type="predicted"/>
<dbReference type="RefSeq" id="WP_162849098.1">
    <property type="nucleotide sequence ID" value="NZ_AP018664.1"/>
</dbReference>
<dbReference type="InterPro" id="IPR051049">
    <property type="entry name" value="Dienelactone_hydrolase-like"/>
</dbReference>
<dbReference type="SUPFAM" id="SSF53474">
    <property type="entry name" value="alpha/beta-Hydrolases"/>
    <property type="match status" value="1"/>
</dbReference>
<dbReference type="InterPro" id="IPR029058">
    <property type="entry name" value="AB_hydrolase_fold"/>
</dbReference>
<feature type="domain" description="Dienelactone hydrolase" evidence="1">
    <location>
        <begin position="21"/>
        <end position="229"/>
    </location>
</feature>
<dbReference type="Gene3D" id="3.40.50.1820">
    <property type="entry name" value="alpha/beta hydrolase"/>
    <property type="match status" value="1"/>
</dbReference>
<organism evidence="2 3">
    <name type="scientific">Sphingobium amiense</name>
    <dbReference type="NCBI Taxonomy" id="135719"/>
    <lineage>
        <taxon>Bacteria</taxon>
        <taxon>Pseudomonadati</taxon>
        <taxon>Pseudomonadota</taxon>
        <taxon>Alphaproteobacteria</taxon>
        <taxon>Sphingomonadales</taxon>
        <taxon>Sphingomonadaceae</taxon>
        <taxon>Sphingobium</taxon>
    </lineage>
</organism>
<evidence type="ECO:0000313" key="3">
    <source>
        <dbReference type="Proteomes" id="UP000279959"/>
    </source>
</evidence>
<dbReference type="Pfam" id="PF01738">
    <property type="entry name" value="DLH"/>
    <property type="match status" value="1"/>
</dbReference>
<accession>A0A494WG34</accession>
<reference evidence="2 3" key="1">
    <citation type="submission" date="2018-05" db="EMBL/GenBank/DDBJ databases">
        <title>Complete Genome Sequence of the Nonylphenol-Degrading Bacterium Sphingobium amiense DSM 16289T.</title>
        <authorList>
            <person name="Ootsuka M."/>
            <person name="Nishizawa T."/>
            <person name="Ohta H."/>
        </authorList>
    </citation>
    <scope>NUCLEOTIDE SEQUENCE [LARGE SCALE GENOMIC DNA]</scope>
    <source>
        <strain evidence="2 3">DSM 16289</strain>
    </source>
</reference>
<dbReference type="Proteomes" id="UP000279959">
    <property type="component" value="Chromosome"/>
</dbReference>